<dbReference type="EC" id="3.1.21.-" evidence="4"/>
<proteinExistence type="predicted"/>
<gene>
    <name evidence="4" type="ORF">LKD22_04835</name>
</gene>
<name>A0AAW4VZC7_9FIRM</name>
<feature type="region of interest" description="Disordered" evidence="1">
    <location>
        <begin position="116"/>
        <end position="136"/>
    </location>
</feature>
<evidence type="ECO:0000313" key="5">
    <source>
        <dbReference type="Proteomes" id="UP001298753"/>
    </source>
</evidence>
<keyword evidence="4" id="KW-0255">Endonuclease</keyword>
<evidence type="ECO:0000259" key="3">
    <source>
        <dbReference type="Pfam" id="PF14338"/>
    </source>
</evidence>
<keyword evidence="4" id="KW-0540">Nuclease</keyword>
<dbReference type="Pfam" id="PF04471">
    <property type="entry name" value="Mrr_cat"/>
    <property type="match status" value="1"/>
</dbReference>
<dbReference type="PANTHER" id="PTHR30015:SF7">
    <property type="entry name" value="TYPE IV METHYL-DIRECTED RESTRICTION ENZYME ECOKMRR"/>
    <property type="match status" value="1"/>
</dbReference>
<protein>
    <submittedName>
        <fullName evidence="4">Restriction endonuclease</fullName>
        <ecNumber evidence="4">3.1.21.-</ecNumber>
    </submittedName>
</protein>
<keyword evidence="5" id="KW-1185">Reference proteome</keyword>
<organism evidence="4 5">
    <name type="scientific">Agathobaculum butyriciproducens</name>
    <dbReference type="NCBI Taxonomy" id="1628085"/>
    <lineage>
        <taxon>Bacteria</taxon>
        <taxon>Bacillati</taxon>
        <taxon>Bacillota</taxon>
        <taxon>Clostridia</taxon>
        <taxon>Eubacteriales</taxon>
        <taxon>Butyricicoccaceae</taxon>
        <taxon>Agathobaculum</taxon>
    </lineage>
</organism>
<accession>A0AAW4VZC7</accession>
<dbReference type="InterPro" id="IPR007560">
    <property type="entry name" value="Restrct_endonuc_IV_Mrr"/>
</dbReference>
<dbReference type="RefSeq" id="WP_227600402.1">
    <property type="nucleotide sequence ID" value="NZ_DBFYXB010000032.1"/>
</dbReference>
<dbReference type="Proteomes" id="UP001298753">
    <property type="component" value="Unassembled WGS sequence"/>
</dbReference>
<dbReference type="GO" id="GO:0003677">
    <property type="term" value="F:DNA binding"/>
    <property type="evidence" value="ECO:0007669"/>
    <property type="project" value="InterPro"/>
</dbReference>
<dbReference type="InterPro" id="IPR011856">
    <property type="entry name" value="tRNA_endonuc-like_dom_sf"/>
</dbReference>
<dbReference type="PANTHER" id="PTHR30015">
    <property type="entry name" value="MRR RESTRICTION SYSTEM PROTEIN"/>
    <property type="match status" value="1"/>
</dbReference>
<sequence length="314" mass="36209">MAIPKYDEMYDDFLHAISDGNEYKISDVREKIAQKRQLTAEERTKRLPSNAGIMFNNRVSWTKTYLLKAGLLCSERRGYCRITEDGKKLLSEKLDRIDNTVLERYKSFQEYIRSAKKNNSEQESVQPYAEKEKQNHSTDILDDAPNELIAKAVEKLNAELADELLNEIMEQTPGFFEWMVSHLLEKMGYGVSELELSKTNHQSRDGGIDGIIRQDKLGFDKIYIQAKRWDVNTAVSRPELQKFYGALPNSVAHGLFITTARFSDDAKKYAESRENIVLVDGMQLAKLMIEHNVGVSVETQYVIKRLDTDFFRDE</sequence>
<dbReference type="GeneID" id="98660022"/>
<dbReference type="InterPro" id="IPR025745">
    <property type="entry name" value="Mrr-like_N_dom"/>
</dbReference>
<dbReference type="GO" id="GO:0009307">
    <property type="term" value="P:DNA restriction-modification system"/>
    <property type="evidence" value="ECO:0007669"/>
    <property type="project" value="InterPro"/>
</dbReference>
<dbReference type="InterPro" id="IPR052906">
    <property type="entry name" value="Type_IV_Methyl-Rstrct_Enzyme"/>
</dbReference>
<dbReference type="EMBL" id="JAJEPX010000009">
    <property type="protein sequence ID" value="MCC2176458.1"/>
    <property type="molecule type" value="Genomic_DNA"/>
</dbReference>
<dbReference type="AlphaFoldDB" id="A0AAW4VZC7"/>
<feature type="domain" description="Restriction system protein Mrr-like N-terminal" evidence="3">
    <location>
        <begin position="6"/>
        <end position="91"/>
    </location>
</feature>
<evidence type="ECO:0000256" key="1">
    <source>
        <dbReference type="SAM" id="MobiDB-lite"/>
    </source>
</evidence>
<dbReference type="SUPFAM" id="SSF52980">
    <property type="entry name" value="Restriction endonuclease-like"/>
    <property type="match status" value="1"/>
</dbReference>
<evidence type="ECO:0000313" key="4">
    <source>
        <dbReference type="EMBL" id="MCC2176458.1"/>
    </source>
</evidence>
<keyword evidence="4" id="KW-0378">Hydrolase</keyword>
<comment type="caution">
    <text evidence="4">The sequence shown here is derived from an EMBL/GenBank/DDBJ whole genome shotgun (WGS) entry which is preliminary data.</text>
</comment>
<dbReference type="Pfam" id="PF14338">
    <property type="entry name" value="Mrr_N"/>
    <property type="match status" value="1"/>
</dbReference>
<feature type="domain" description="Restriction endonuclease type IV Mrr" evidence="2">
    <location>
        <begin position="170"/>
        <end position="288"/>
    </location>
</feature>
<dbReference type="Gene3D" id="3.40.1350.10">
    <property type="match status" value="1"/>
</dbReference>
<dbReference type="InterPro" id="IPR011335">
    <property type="entry name" value="Restrct_endonuc-II-like"/>
</dbReference>
<reference evidence="4 5" key="1">
    <citation type="submission" date="2021-10" db="EMBL/GenBank/DDBJ databases">
        <title>Anaerobic single-cell dispensing facilitates the cultivation of human gut bacteria.</title>
        <authorList>
            <person name="Afrizal A."/>
        </authorList>
    </citation>
    <scope>NUCLEOTIDE SEQUENCE [LARGE SCALE GENOMIC DNA]</scope>
    <source>
        <strain evidence="4 5">CLA-AA-H270</strain>
    </source>
</reference>
<evidence type="ECO:0000259" key="2">
    <source>
        <dbReference type="Pfam" id="PF04471"/>
    </source>
</evidence>
<dbReference type="GO" id="GO:0015666">
    <property type="term" value="F:restriction endodeoxyribonuclease activity"/>
    <property type="evidence" value="ECO:0007669"/>
    <property type="project" value="TreeGrafter"/>
</dbReference>